<evidence type="ECO:0000313" key="2">
    <source>
        <dbReference type="Proteomes" id="UP000251960"/>
    </source>
</evidence>
<organism evidence="1 2">
    <name type="scientific">Zea mays</name>
    <name type="common">Maize</name>
    <dbReference type="NCBI Taxonomy" id="4577"/>
    <lineage>
        <taxon>Eukaryota</taxon>
        <taxon>Viridiplantae</taxon>
        <taxon>Streptophyta</taxon>
        <taxon>Embryophyta</taxon>
        <taxon>Tracheophyta</taxon>
        <taxon>Spermatophyta</taxon>
        <taxon>Magnoliopsida</taxon>
        <taxon>Liliopsida</taxon>
        <taxon>Poales</taxon>
        <taxon>Poaceae</taxon>
        <taxon>PACMAD clade</taxon>
        <taxon>Panicoideae</taxon>
        <taxon>Andropogonodae</taxon>
        <taxon>Andropogoneae</taxon>
        <taxon>Tripsacinae</taxon>
        <taxon>Zea</taxon>
    </lineage>
</organism>
<dbReference type="Proteomes" id="UP000251960">
    <property type="component" value="Chromosome 6"/>
</dbReference>
<evidence type="ECO:0000313" key="1">
    <source>
        <dbReference type="EMBL" id="PWZ19562.1"/>
    </source>
</evidence>
<comment type="caution">
    <text evidence="1">The sequence shown here is derived from an EMBL/GenBank/DDBJ whole genome shotgun (WGS) entry which is preliminary data.</text>
</comment>
<sequence length="20" mass="2234">IGCSLQLKTDTTVIQRDKTL</sequence>
<dbReference type="AlphaFoldDB" id="A0A3L6EEW0"/>
<feature type="non-terminal residue" evidence="1">
    <location>
        <position position="1"/>
    </location>
</feature>
<gene>
    <name evidence="1" type="ORF">Zm00014a_013103</name>
</gene>
<reference evidence="1 2" key="1">
    <citation type="journal article" date="2018" name="Nat. Genet.">
        <title>Extensive intraspecific gene order and gene structural variations between Mo17 and other maize genomes.</title>
        <authorList>
            <person name="Sun S."/>
            <person name="Zhou Y."/>
            <person name="Chen J."/>
            <person name="Shi J."/>
            <person name="Zhao H."/>
            <person name="Zhao H."/>
            <person name="Song W."/>
            <person name="Zhang M."/>
            <person name="Cui Y."/>
            <person name="Dong X."/>
            <person name="Liu H."/>
            <person name="Ma X."/>
            <person name="Jiao Y."/>
            <person name="Wang B."/>
            <person name="Wei X."/>
            <person name="Stein J.C."/>
            <person name="Glaubitz J.C."/>
            <person name="Lu F."/>
            <person name="Yu G."/>
            <person name="Liang C."/>
            <person name="Fengler K."/>
            <person name="Li B."/>
            <person name="Rafalski A."/>
            <person name="Schnable P.S."/>
            <person name="Ware D.H."/>
            <person name="Buckler E.S."/>
            <person name="Lai J."/>
        </authorList>
    </citation>
    <scope>NUCLEOTIDE SEQUENCE [LARGE SCALE GENOMIC DNA]</scope>
    <source>
        <strain evidence="2">cv. Missouri 17</strain>
        <tissue evidence="1">Seedling</tissue>
    </source>
</reference>
<accession>A0A3L6EEW0</accession>
<name>A0A3L6EEW0_MAIZE</name>
<dbReference type="EMBL" id="NCVQ01000007">
    <property type="protein sequence ID" value="PWZ19562.1"/>
    <property type="molecule type" value="Genomic_DNA"/>
</dbReference>
<proteinExistence type="predicted"/>
<protein>
    <submittedName>
        <fullName evidence="1">Uncharacterized protein</fullName>
    </submittedName>
</protein>